<organism evidence="1">
    <name type="scientific">Cladocopium goreaui</name>
    <dbReference type="NCBI Taxonomy" id="2562237"/>
    <lineage>
        <taxon>Eukaryota</taxon>
        <taxon>Sar</taxon>
        <taxon>Alveolata</taxon>
        <taxon>Dinophyceae</taxon>
        <taxon>Suessiales</taxon>
        <taxon>Symbiodiniaceae</taxon>
        <taxon>Cladocopium</taxon>
    </lineage>
</organism>
<protein>
    <submittedName>
        <fullName evidence="1">Uncharacterized protein</fullName>
    </submittedName>
</protein>
<reference evidence="1" key="1">
    <citation type="submission" date="2022-10" db="EMBL/GenBank/DDBJ databases">
        <authorList>
            <person name="Chen Y."/>
            <person name="Dougan E. K."/>
            <person name="Chan C."/>
            <person name="Rhodes N."/>
            <person name="Thang M."/>
        </authorList>
    </citation>
    <scope>NUCLEOTIDE SEQUENCE</scope>
</reference>
<dbReference type="EMBL" id="CAMXCT020000399">
    <property type="protein sequence ID" value="CAL1131631.1"/>
    <property type="molecule type" value="Genomic_DNA"/>
</dbReference>
<dbReference type="EMBL" id="CAMXCT010000399">
    <property type="protein sequence ID" value="CAI3978256.1"/>
    <property type="molecule type" value="Genomic_DNA"/>
</dbReference>
<evidence type="ECO:0000313" key="1">
    <source>
        <dbReference type="EMBL" id="CAI3978256.1"/>
    </source>
</evidence>
<sequence>MDNRLAEAYMRFDSWCKRNRHTTAIDEFTKASFGMGGQGNNFPTTLGGKAFDTALIMAWLGDEVDHCQVGIASLVASGEVLQENSSLELAGLQDGDSVQAVARPHGMLASNRYSRAFA</sequence>
<name>A0A9P1BRQ5_9DINO</name>
<keyword evidence="3" id="KW-1185">Reference proteome</keyword>
<evidence type="ECO:0000313" key="2">
    <source>
        <dbReference type="EMBL" id="CAL1131631.1"/>
    </source>
</evidence>
<dbReference type="EMBL" id="CAMXCT030000399">
    <property type="protein sequence ID" value="CAL4765568.1"/>
    <property type="molecule type" value="Genomic_DNA"/>
</dbReference>
<comment type="caution">
    <text evidence="1">The sequence shown here is derived from an EMBL/GenBank/DDBJ whole genome shotgun (WGS) entry which is preliminary data.</text>
</comment>
<gene>
    <name evidence="1" type="ORF">C1SCF055_LOCUS6323</name>
</gene>
<dbReference type="Proteomes" id="UP001152797">
    <property type="component" value="Unassembled WGS sequence"/>
</dbReference>
<accession>A0A9P1BRQ5</accession>
<proteinExistence type="predicted"/>
<dbReference type="AlphaFoldDB" id="A0A9P1BRQ5"/>
<evidence type="ECO:0000313" key="3">
    <source>
        <dbReference type="Proteomes" id="UP001152797"/>
    </source>
</evidence>
<reference evidence="2" key="2">
    <citation type="submission" date="2024-04" db="EMBL/GenBank/DDBJ databases">
        <authorList>
            <person name="Chen Y."/>
            <person name="Shah S."/>
            <person name="Dougan E. K."/>
            <person name="Thang M."/>
            <person name="Chan C."/>
        </authorList>
    </citation>
    <scope>NUCLEOTIDE SEQUENCE [LARGE SCALE GENOMIC DNA]</scope>
</reference>